<evidence type="ECO:0000259" key="3">
    <source>
        <dbReference type="Pfam" id="PF01408"/>
    </source>
</evidence>
<protein>
    <submittedName>
        <fullName evidence="5">Putative dehydrogenase</fullName>
    </submittedName>
</protein>
<dbReference type="Pfam" id="PF22725">
    <property type="entry name" value="GFO_IDH_MocA_C3"/>
    <property type="match status" value="1"/>
</dbReference>
<dbReference type="InterPro" id="IPR050984">
    <property type="entry name" value="Gfo/Idh/MocA_domain"/>
</dbReference>
<comment type="caution">
    <text evidence="5">The sequence shown here is derived from an EMBL/GenBank/DDBJ whole genome shotgun (WGS) entry which is preliminary data.</text>
</comment>
<dbReference type="EMBL" id="JACHFQ010000001">
    <property type="protein sequence ID" value="MBB5225103.1"/>
    <property type="molecule type" value="Genomic_DNA"/>
</dbReference>
<dbReference type="Gene3D" id="3.30.360.10">
    <property type="entry name" value="Dihydrodipicolinate Reductase, domain 2"/>
    <property type="match status" value="1"/>
</dbReference>
<dbReference type="Proteomes" id="UP000518887">
    <property type="component" value="Unassembled WGS sequence"/>
</dbReference>
<dbReference type="PANTHER" id="PTHR22604">
    <property type="entry name" value="OXIDOREDUCTASES"/>
    <property type="match status" value="1"/>
</dbReference>
<dbReference type="PANTHER" id="PTHR22604:SF105">
    <property type="entry name" value="TRANS-1,2-DIHYDROBENZENE-1,2-DIOL DEHYDROGENASE"/>
    <property type="match status" value="1"/>
</dbReference>
<evidence type="ECO:0000313" key="5">
    <source>
        <dbReference type="EMBL" id="MBB5225103.1"/>
    </source>
</evidence>
<organism evidence="5 6">
    <name type="scientific">Treponema ruminis</name>
    <dbReference type="NCBI Taxonomy" id="744515"/>
    <lineage>
        <taxon>Bacteria</taxon>
        <taxon>Pseudomonadati</taxon>
        <taxon>Spirochaetota</taxon>
        <taxon>Spirochaetia</taxon>
        <taxon>Spirochaetales</taxon>
        <taxon>Treponemataceae</taxon>
        <taxon>Treponema</taxon>
    </lineage>
</organism>
<dbReference type="AlphaFoldDB" id="A0A7W8G755"/>
<comment type="similarity">
    <text evidence="1">Belongs to the Gfo/Idh/MocA family.</text>
</comment>
<dbReference type="GO" id="GO:0000166">
    <property type="term" value="F:nucleotide binding"/>
    <property type="evidence" value="ECO:0007669"/>
    <property type="project" value="InterPro"/>
</dbReference>
<evidence type="ECO:0000256" key="1">
    <source>
        <dbReference type="ARBA" id="ARBA00010928"/>
    </source>
</evidence>
<evidence type="ECO:0000259" key="4">
    <source>
        <dbReference type="Pfam" id="PF22725"/>
    </source>
</evidence>
<evidence type="ECO:0000313" key="6">
    <source>
        <dbReference type="Proteomes" id="UP000518887"/>
    </source>
</evidence>
<keyword evidence="2" id="KW-0560">Oxidoreductase</keyword>
<feature type="domain" description="GFO/IDH/MocA-like oxidoreductase" evidence="4">
    <location>
        <begin position="133"/>
        <end position="252"/>
    </location>
</feature>
<accession>A0A7W8G755</accession>
<keyword evidence="6" id="KW-1185">Reference proteome</keyword>
<gene>
    <name evidence="5" type="ORF">HNP76_000443</name>
</gene>
<feature type="domain" description="Gfo/Idh/MocA-like oxidoreductase N-terminal" evidence="3">
    <location>
        <begin position="4"/>
        <end position="123"/>
    </location>
</feature>
<dbReference type="Pfam" id="PF01408">
    <property type="entry name" value="GFO_IDH_MocA"/>
    <property type="match status" value="1"/>
</dbReference>
<dbReference type="InterPro" id="IPR000683">
    <property type="entry name" value="Gfo/Idh/MocA-like_OxRdtase_N"/>
</dbReference>
<evidence type="ECO:0000256" key="2">
    <source>
        <dbReference type="ARBA" id="ARBA00023002"/>
    </source>
</evidence>
<dbReference type="InterPro" id="IPR055170">
    <property type="entry name" value="GFO_IDH_MocA-like_dom"/>
</dbReference>
<dbReference type="RefSeq" id="WP_184657022.1">
    <property type="nucleotide sequence ID" value="NZ_CP031518.1"/>
</dbReference>
<name>A0A7W8G755_9SPIR</name>
<dbReference type="SUPFAM" id="SSF55347">
    <property type="entry name" value="Glyceraldehyde-3-phosphate dehydrogenase-like, C-terminal domain"/>
    <property type="match status" value="1"/>
</dbReference>
<sequence length="324" mass="36481">MEKIKWGILGTANIARWATIPGIKLARNAELYAIAGRSLEKAKSFADEYGFQKYYGSYDEILKDSEVQAVYIPLPNNLHKEWVIKALKAKKHVLCEKPLALNALEAEEMFAAAKENGVHLMEAYAYLHSPYVQSLKDDIKIGIIGEVDFIDTAFVTQGYKEDFRLYKEFGGGAFYDLGCYCTTMILSMIDSDVESVKACAEFSDQGVDNITTGFVRFKNGARAAFNVGMILGKNTNSRFDRLYIHGSKGNIRSEVEYNQSGSLSYKIFTEKGITERKIEVPQNYSLEIEQLGRCIFNNELPFVSPEFSIKNAKFMDAVLKEIGF</sequence>
<dbReference type="SUPFAM" id="SSF51735">
    <property type="entry name" value="NAD(P)-binding Rossmann-fold domains"/>
    <property type="match status" value="1"/>
</dbReference>
<dbReference type="InterPro" id="IPR036291">
    <property type="entry name" value="NAD(P)-bd_dom_sf"/>
</dbReference>
<dbReference type="GO" id="GO:0016491">
    <property type="term" value="F:oxidoreductase activity"/>
    <property type="evidence" value="ECO:0007669"/>
    <property type="project" value="UniProtKB-KW"/>
</dbReference>
<reference evidence="5 6" key="1">
    <citation type="submission" date="2020-08" db="EMBL/GenBank/DDBJ databases">
        <title>Genomic Encyclopedia of Type Strains, Phase IV (KMG-IV): sequencing the most valuable type-strain genomes for metagenomic binning, comparative biology and taxonomic classification.</title>
        <authorList>
            <person name="Goeker M."/>
        </authorList>
    </citation>
    <scope>NUCLEOTIDE SEQUENCE [LARGE SCALE GENOMIC DNA]</scope>
    <source>
        <strain evidence="5 6">DSM 103462</strain>
    </source>
</reference>
<proteinExistence type="inferred from homology"/>
<dbReference type="Gene3D" id="3.40.50.720">
    <property type="entry name" value="NAD(P)-binding Rossmann-like Domain"/>
    <property type="match status" value="1"/>
</dbReference>